<feature type="region of interest" description="Disordered" evidence="5">
    <location>
        <begin position="58"/>
        <end position="78"/>
    </location>
</feature>
<dbReference type="InterPro" id="IPR001841">
    <property type="entry name" value="Znf_RING"/>
</dbReference>
<dbReference type="PANTHER" id="PTHR14155:SF627">
    <property type="entry name" value="OS06G0192800 PROTEIN"/>
    <property type="match status" value="1"/>
</dbReference>
<organism evidence="8 9">
    <name type="scientific">Euplotes crassus</name>
    <dbReference type="NCBI Taxonomy" id="5936"/>
    <lineage>
        <taxon>Eukaryota</taxon>
        <taxon>Sar</taxon>
        <taxon>Alveolata</taxon>
        <taxon>Ciliophora</taxon>
        <taxon>Intramacronucleata</taxon>
        <taxon>Spirotrichea</taxon>
        <taxon>Hypotrichia</taxon>
        <taxon>Euplotida</taxon>
        <taxon>Euplotidae</taxon>
        <taxon>Moneuplotes</taxon>
    </lineage>
</organism>
<keyword evidence="9" id="KW-1185">Reference proteome</keyword>
<dbReference type="PANTHER" id="PTHR14155">
    <property type="entry name" value="RING FINGER DOMAIN-CONTAINING"/>
    <property type="match status" value="1"/>
</dbReference>
<feature type="transmembrane region" description="Helical" evidence="6">
    <location>
        <begin position="20"/>
        <end position="44"/>
    </location>
</feature>
<keyword evidence="6" id="KW-1133">Transmembrane helix</keyword>
<comment type="caution">
    <text evidence="8">The sequence shown here is derived from an EMBL/GenBank/DDBJ whole genome shotgun (WGS) entry which is preliminary data.</text>
</comment>
<keyword evidence="6" id="KW-0812">Transmembrane</keyword>
<evidence type="ECO:0000256" key="3">
    <source>
        <dbReference type="ARBA" id="ARBA00022833"/>
    </source>
</evidence>
<keyword evidence="2 4" id="KW-0863">Zinc-finger</keyword>
<feature type="domain" description="RING-type" evidence="7">
    <location>
        <begin position="167"/>
        <end position="208"/>
    </location>
</feature>
<evidence type="ECO:0000256" key="4">
    <source>
        <dbReference type="PROSITE-ProRule" id="PRU00175"/>
    </source>
</evidence>
<keyword evidence="1" id="KW-0479">Metal-binding</keyword>
<sequence>MYAQNADVGSSKSETKKQPSILITALSFVIGMIVCIIIVSIIIYKLMATGYIRLGNEQSDDSGGEQDANSHHNEGGPHTIVVHISDNPAFNEHETCCICMAPINESVDAQDIKHLLESASSCPISKSDTNSQRPALIFNISETTVKNQVVFVKIPNKADKTDSRNQCFNNSFDERISKPIQLHPCLHSFHQICLTGWLQNSVSCPICREDVANAT</sequence>
<dbReference type="PROSITE" id="PS50089">
    <property type="entry name" value="ZF_RING_2"/>
    <property type="match status" value="1"/>
</dbReference>
<evidence type="ECO:0000259" key="7">
    <source>
        <dbReference type="PROSITE" id="PS50089"/>
    </source>
</evidence>
<evidence type="ECO:0000313" key="8">
    <source>
        <dbReference type="EMBL" id="CAI2361701.1"/>
    </source>
</evidence>
<dbReference type="SUPFAM" id="SSF57850">
    <property type="entry name" value="RING/U-box"/>
    <property type="match status" value="1"/>
</dbReference>
<keyword evidence="6" id="KW-0472">Membrane</keyword>
<dbReference type="Pfam" id="PF13923">
    <property type="entry name" value="zf-C3HC4_2"/>
    <property type="match status" value="1"/>
</dbReference>
<dbReference type="InterPro" id="IPR053238">
    <property type="entry name" value="RING-H2_zinc_finger"/>
</dbReference>
<evidence type="ECO:0000256" key="6">
    <source>
        <dbReference type="SAM" id="Phobius"/>
    </source>
</evidence>
<evidence type="ECO:0000256" key="2">
    <source>
        <dbReference type="ARBA" id="ARBA00022771"/>
    </source>
</evidence>
<dbReference type="Proteomes" id="UP001295684">
    <property type="component" value="Unassembled WGS sequence"/>
</dbReference>
<dbReference type="InterPro" id="IPR013083">
    <property type="entry name" value="Znf_RING/FYVE/PHD"/>
</dbReference>
<evidence type="ECO:0000256" key="1">
    <source>
        <dbReference type="ARBA" id="ARBA00022723"/>
    </source>
</evidence>
<dbReference type="GO" id="GO:0008270">
    <property type="term" value="F:zinc ion binding"/>
    <property type="evidence" value="ECO:0007669"/>
    <property type="project" value="UniProtKB-KW"/>
</dbReference>
<evidence type="ECO:0000256" key="5">
    <source>
        <dbReference type="SAM" id="MobiDB-lite"/>
    </source>
</evidence>
<reference evidence="8" key="1">
    <citation type="submission" date="2023-07" db="EMBL/GenBank/DDBJ databases">
        <authorList>
            <consortium name="AG Swart"/>
            <person name="Singh M."/>
            <person name="Singh A."/>
            <person name="Seah K."/>
            <person name="Emmerich C."/>
        </authorList>
    </citation>
    <scope>NUCLEOTIDE SEQUENCE</scope>
    <source>
        <strain evidence="8">DP1</strain>
    </source>
</reference>
<accession>A0AAD1U480</accession>
<dbReference type="EMBL" id="CAMPGE010002887">
    <property type="protein sequence ID" value="CAI2361701.1"/>
    <property type="molecule type" value="Genomic_DNA"/>
</dbReference>
<dbReference type="Gene3D" id="3.30.40.10">
    <property type="entry name" value="Zinc/RING finger domain, C3HC4 (zinc finger)"/>
    <property type="match status" value="1"/>
</dbReference>
<name>A0AAD1U480_EUPCR</name>
<dbReference type="AlphaFoldDB" id="A0AAD1U480"/>
<gene>
    <name evidence="8" type="ORF">ECRASSUSDP1_LOCUS3013</name>
</gene>
<protein>
    <recommendedName>
        <fullName evidence="7">RING-type domain-containing protein</fullName>
    </recommendedName>
</protein>
<evidence type="ECO:0000313" key="9">
    <source>
        <dbReference type="Proteomes" id="UP001295684"/>
    </source>
</evidence>
<keyword evidence="3" id="KW-0862">Zinc</keyword>
<proteinExistence type="predicted"/>